<protein>
    <recommendedName>
        <fullName evidence="4">AttH domain-containing protein</fullName>
    </recommendedName>
</protein>
<dbReference type="AlphaFoldDB" id="A0A917P282"/>
<dbReference type="EMBL" id="BMMU01000025">
    <property type="protein sequence ID" value="GGJ55418.1"/>
    <property type="molecule type" value="Genomic_DNA"/>
</dbReference>
<reference evidence="2" key="2">
    <citation type="submission" date="2020-09" db="EMBL/GenBank/DDBJ databases">
        <authorList>
            <person name="Sun Q."/>
            <person name="Zhou Y."/>
        </authorList>
    </citation>
    <scope>NUCLEOTIDE SEQUENCE</scope>
    <source>
        <strain evidence="2">CGMCC 4.7272</strain>
    </source>
</reference>
<evidence type="ECO:0000313" key="3">
    <source>
        <dbReference type="Proteomes" id="UP000625682"/>
    </source>
</evidence>
<dbReference type="Proteomes" id="UP000625682">
    <property type="component" value="Unassembled WGS sequence"/>
</dbReference>
<name>A0A917P282_9ACTN</name>
<keyword evidence="3" id="KW-1185">Reference proteome</keyword>
<evidence type="ECO:0008006" key="4">
    <source>
        <dbReference type="Google" id="ProtNLM"/>
    </source>
</evidence>
<dbReference type="RefSeq" id="WP_189150609.1">
    <property type="nucleotide sequence ID" value="NZ_BAABER010000023.1"/>
</dbReference>
<proteinExistence type="predicted"/>
<evidence type="ECO:0000256" key="1">
    <source>
        <dbReference type="SAM" id="MobiDB-lite"/>
    </source>
</evidence>
<accession>A0A917P282</accession>
<reference evidence="2" key="1">
    <citation type="journal article" date="2014" name="Int. J. Syst. Evol. Microbiol.">
        <title>Complete genome sequence of Corynebacterium casei LMG S-19264T (=DSM 44701T), isolated from a smear-ripened cheese.</title>
        <authorList>
            <consortium name="US DOE Joint Genome Institute (JGI-PGF)"/>
            <person name="Walter F."/>
            <person name="Albersmeier A."/>
            <person name="Kalinowski J."/>
            <person name="Ruckert C."/>
        </authorList>
    </citation>
    <scope>NUCLEOTIDE SEQUENCE</scope>
    <source>
        <strain evidence="2">CGMCC 4.7272</strain>
    </source>
</reference>
<comment type="caution">
    <text evidence="2">The sequence shown here is derived from an EMBL/GenBank/DDBJ whole genome shotgun (WGS) entry which is preliminary data.</text>
</comment>
<evidence type="ECO:0000313" key="2">
    <source>
        <dbReference type="EMBL" id="GGJ55418.1"/>
    </source>
</evidence>
<feature type="region of interest" description="Disordered" evidence="1">
    <location>
        <begin position="327"/>
        <end position="350"/>
    </location>
</feature>
<gene>
    <name evidence="2" type="ORF">GCM10012282_60680</name>
</gene>
<organism evidence="2 3">
    <name type="scientific">Streptomyces lacrimifluminis</name>
    <dbReference type="NCBI Taxonomy" id="1500077"/>
    <lineage>
        <taxon>Bacteria</taxon>
        <taxon>Bacillati</taxon>
        <taxon>Actinomycetota</taxon>
        <taxon>Actinomycetes</taxon>
        <taxon>Kitasatosporales</taxon>
        <taxon>Streptomycetaceae</taxon>
        <taxon>Streptomyces</taxon>
    </lineage>
</organism>
<sequence>MPIVKHVHPRGHFLQMLSGAHQPTIEDVLSDRSYYGLPPGATFVYGRLDDEQGEIYEVCRSVNHNSHQADGLGGGVPRLLLFQSTLIDDTTLRYDMERMQAAASAEGAVGVREGEEAVWRQAAGVPGQPFEVRYGLDSFTWREEGLFELTGTPINPGLHWYLPGRDYGTYYVSQFVEVTGTVLGRPVRGMLAFDQVYMHEEGTLYRDKDLVMENEGHLLWYTWATRYKDGSFEGGHFIVGHDRLGFGVVTDGKQVLATQDVDVRVYQRDGTPFAEQIALNVDGQQWEFLRHPKGSMPDMVEHGQPPTPQQEGRFRRVGDTREPATWFAWGETEPKHGAFRGDPVSKSPLA</sequence>